<dbReference type="GO" id="GO:0043161">
    <property type="term" value="P:proteasome-mediated ubiquitin-dependent protein catabolic process"/>
    <property type="evidence" value="ECO:0007669"/>
    <property type="project" value="TreeGrafter"/>
</dbReference>
<evidence type="ECO:0000256" key="2">
    <source>
        <dbReference type="ARBA" id="ARBA00022771"/>
    </source>
</evidence>
<keyword evidence="1" id="KW-0479">Metal-binding</keyword>
<organism evidence="6 7">
    <name type="scientific">Emiliania huxleyi (strain CCMP1516)</name>
    <dbReference type="NCBI Taxonomy" id="280463"/>
    <lineage>
        <taxon>Eukaryota</taxon>
        <taxon>Haptista</taxon>
        <taxon>Haptophyta</taxon>
        <taxon>Prymnesiophyceae</taxon>
        <taxon>Isochrysidales</taxon>
        <taxon>Noelaerhabdaceae</taxon>
        <taxon>Emiliania</taxon>
    </lineage>
</organism>
<reference evidence="6" key="2">
    <citation type="submission" date="2024-10" db="UniProtKB">
        <authorList>
            <consortium name="EnsemblProtists"/>
        </authorList>
    </citation>
    <scope>IDENTIFICATION</scope>
</reference>
<proteinExistence type="predicted"/>
<sequence length="237" mass="24876">MTAPQLAEVMPDCSICAEPLESALIVTRCGHVFHESCLLEWFQHKPVCPLCKTERSSGFERPLLAAPAACSAEAAVAIEASIERGDEPPCVRSAAAAVRLAVRQESKAHAEAAAARSAVEREQAVLASLRAEHRRLGGRLQARAVEALNKEREVAALSASVQRGSVGAGAAAGRNSAAAKVAGGEAPAVTRERLASLSQQVGWRSGELKDLRAKVEAARATLVADRSVPISLPTVHQ</sequence>
<accession>A0A0D3ID54</accession>
<dbReference type="InterPro" id="IPR050731">
    <property type="entry name" value="HRD1_E3_ubiq-ligases"/>
</dbReference>
<dbReference type="Pfam" id="PF13639">
    <property type="entry name" value="zf-RING_2"/>
    <property type="match status" value="1"/>
</dbReference>
<keyword evidence="3" id="KW-0862">Zinc</keyword>
<dbReference type="SUPFAM" id="SSF57850">
    <property type="entry name" value="RING/U-box"/>
    <property type="match status" value="1"/>
</dbReference>
<dbReference type="PROSITE" id="PS50089">
    <property type="entry name" value="ZF_RING_2"/>
    <property type="match status" value="1"/>
</dbReference>
<dbReference type="STRING" id="2903.R1DKC0"/>
<dbReference type="InterPro" id="IPR001841">
    <property type="entry name" value="Znf_RING"/>
</dbReference>
<evidence type="ECO:0000256" key="4">
    <source>
        <dbReference type="PROSITE-ProRule" id="PRU00175"/>
    </source>
</evidence>
<keyword evidence="7" id="KW-1185">Reference proteome</keyword>
<dbReference type="PANTHER" id="PTHR22763">
    <property type="entry name" value="RING ZINC FINGER PROTEIN"/>
    <property type="match status" value="1"/>
</dbReference>
<dbReference type="GO" id="GO:0008270">
    <property type="term" value="F:zinc ion binding"/>
    <property type="evidence" value="ECO:0007669"/>
    <property type="project" value="UniProtKB-KW"/>
</dbReference>
<dbReference type="GO" id="GO:0061630">
    <property type="term" value="F:ubiquitin protein ligase activity"/>
    <property type="evidence" value="ECO:0007669"/>
    <property type="project" value="TreeGrafter"/>
</dbReference>
<evidence type="ECO:0000259" key="5">
    <source>
        <dbReference type="PROSITE" id="PS50089"/>
    </source>
</evidence>
<evidence type="ECO:0000313" key="7">
    <source>
        <dbReference type="Proteomes" id="UP000013827"/>
    </source>
</evidence>
<dbReference type="GeneID" id="17255336"/>
<dbReference type="SMART" id="SM00184">
    <property type="entry name" value="RING"/>
    <property type="match status" value="1"/>
</dbReference>
<evidence type="ECO:0000256" key="3">
    <source>
        <dbReference type="ARBA" id="ARBA00022833"/>
    </source>
</evidence>
<dbReference type="HOGENOM" id="CLU_1216677_0_0_1"/>
<evidence type="ECO:0000256" key="1">
    <source>
        <dbReference type="ARBA" id="ARBA00022723"/>
    </source>
</evidence>
<reference evidence="7" key="1">
    <citation type="journal article" date="2013" name="Nature">
        <title>Pan genome of the phytoplankton Emiliania underpins its global distribution.</title>
        <authorList>
            <person name="Read B.A."/>
            <person name="Kegel J."/>
            <person name="Klute M.J."/>
            <person name="Kuo A."/>
            <person name="Lefebvre S.C."/>
            <person name="Maumus F."/>
            <person name="Mayer C."/>
            <person name="Miller J."/>
            <person name="Monier A."/>
            <person name="Salamov A."/>
            <person name="Young J."/>
            <person name="Aguilar M."/>
            <person name="Claverie J.M."/>
            <person name="Frickenhaus S."/>
            <person name="Gonzalez K."/>
            <person name="Herman E.K."/>
            <person name="Lin Y.C."/>
            <person name="Napier J."/>
            <person name="Ogata H."/>
            <person name="Sarno A.F."/>
            <person name="Shmutz J."/>
            <person name="Schroeder D."/>
            <person name="de Vargas C."/>
            <person name="Verret F."/>
            <person name="von Dassow P."/>
            <person name="Valentin K."/>
            <person name="Van de Peer Y."/>
            <person name="Wheeler G."/>
            <person name="Dacks J.B."/>
            <person name="Delwiche C.F."/>
            <person name="Dyhrman S.T."/>
            <person name="Glockner G."/>
            <person name="John U."/>
            <person name="Richards T."/>
            <person name="Worden A.Z."/>
            <person name="Zhang X."/>
            <person name="Grigoriev I.V."/>
            <person name="Allen A.E."/>
            <person name="Bidle K."/>
            <person name="Borodovsky M."/>
            <person name="Bowler C."/>
            <person name="Brownlee C."/>
            <person name="Cock J.M."/>
            <person name="Elias M."/>
            <person name="Gladyshev V.N."/>
            <person name="Groth M."/>
            <person name="Guda C."/>
            <person name="Hadaegh A."/>
            <person name="Iglesias-Rodriguez M.D."/>
            <person name="Jenkins J."/>
            <person name="Jones B.M."/>
            <person name="Lawson T."/>
            <person name="Leese F."/>
            <person name="Lindquist E."/>
            <person name="Lobanov A."/>
            <person name="Lomsadze A."/>
            <person name="Malik S.B."/>
            <person name="Marsh M.E."/>
            <person name="Mackinder L."/>
            <person name="Mock T."/>
            <person name="Mueller-Roeber B."/>
            <person name="Pagarete A."/>
            <person name="Parker M."/>
            <person name="Probert I."/>
            <person name="Quesneville H."/>
            <person name="Raines C."/>
            <person name="Rensing S.A."/>
            <person name="Riano-Pachon D.M."/>
            <person name="Richier S."/>
            <person name="Rokitta S."/>
            <person name="Shiraiwa Y."/>
            <person name="Soanes D.M."/>
            <person name="van der Giezen M."/>
            <person name="Wahlund T.M."/>
            <person name="Williams B."/>
            <person name="Wilson W."/>
            <person name="Wolfe G."/>
            <person name="Wurch L.L."/>
        </authorList>
    </citation>
    <scope>NUCLEOTIDE SEQUENCE</scope>
</reference>
<feature type="domain" description="RING-type" evidence="5">
    <location>
        <begin position="13"/>
        <end position="52"/>
    </location>
</feature>
<dbReference type="AlphaFoldDB" id="A0A0D3ID54"/>
<dbReference type="EnsemblProtists" id="EOD09189">
    <property type="protein sequence ID" value="EOD09189"/>
    <property type="gene ID" value="EMIHUDRAFT_248743"/>
</dbReference>
<dbReference type="GO" id="GO:0012505">
    <property type="term" value="C:endomembrane system"/>
    <property type="evidence" value="ECO:0007669"/>
    <property type="project" value="TreeGrafter"/>
</dbReference>
<dbReference type="KEGG" id="ehx:EMIHUDRAFT_248743"/>
<name>A0A0D3ID54_EMIH1</name>
<dbReference type="Gene3D" id="3.30.40.10">
    <property type="entry name" value="Zinc/RING finger domain, C3HC4 (zinc finger)"/>
    <property type="match status" value="1"/>
</dbReference>
<dbReference type="Proteomes" id="UP000013827">
    <property type="component" value="Unassembled WGS sequence"/>
</dbReference>
<keyword evidence="2 4" id="KW-0863">Zinc-finger</keyword>
<protein>
    <recommendedName>
        <fullName evidence="5">RING-type domain-containing protein</fullName>
    </recommendedName>
</protein>
<dbReference type="RefSeq" id="XP_005761618.1">
    <property type="nucleotide sequence ID" value="XM_005761561.1"/>
</dbReference>
<dbReference type="InterPro" id="IPR013083">
    <property type="entry name" value="Znf_RING/FYVE/PHD"/>
</dbReference>
<dbReference type="PaxDb" id="2903-EOD09189"/>
<evidence type="ECO:0000313" key="6">
    <source>
        <dbReference type="EnsemblProtists" id="EOD09189"/>
    </source>
</evidence>